<protein>
    <submittedName>
        <fullName evidence="3">Uncharacterized protein</fullName>
    </submittedName>
</protein>
<sequence>MADRKVPTSASTPPVGGPAYLDEVAEKFGLLFNAVALKPTAIVNAGNDYTITVDPELDGDVVAGMGFYVQPNVSNTDACRLRATADNPYYDLVKATGDPLGPGDFDADTVYFVVFFGGDFRILSVAASGGGGGGATISYQEFTASGTWVKPTGLGSEAIAIVECWGAGGGGATGNHRQGGGGGGGYNRAVIKLADLADNEAVTVGAGGAPGNPGGVGGTTSFGSHVFAYGGGGGATNTNSSGVGGGSGGGGGGQISAGTSGTPTSGTSGPTPGAGGIIGGGAGASAAVGIWGGGGGANVGGAMGGGTGGASLFGGAGGGGHHNGGGSEGTGGTSVYGGSGGNGLQAGNPPGGGGGAQAVGARGEVRVRVIG</sequence>
<evidence type="ECO:0000313" key="2">
    <source>
        <dbReference type="EMBL" id="MBA5776296.1"/>
    </source>
</evidence>
<evidence type="ECO:0000313" key="3">
    <source>
        <dbReference type="EMBL" id="MBA5776313.1"/>
    </source>
</evidence>
<dbReference type="AlphaFoldDB" id="A0A839A9T9"/>
<dbReference type="EMBL" id="JACFXV010000039">
    <property type="protein sequence ID" value="MBA5776296.1"/>
    <property type="molecule type" value="Genomic_DNA"/>
</dbReference>
<keyword evidence="4" id="KW-1185">Reference proteome</keyword>
<feature type="region of interest" description="Disordered" evidence="1">
    <location>
        <begin position="240"/>
        <end position="276"/>
    </location>
</feature>
<name>A0A839A9T9_9HYPH</name>
<dbReference type="EMBL" id="JACFXV010000042">
    <property type="protein sequence ID" value="MBA5776313.1"/>
    <property type="molecule type" value="Genomic_DNA"/>
</dbReference>
<gene>
    <name evidence="2" type="ORF">H2509_04060</name>
    <name evidence="3" type="ORF">H2509_04145</name>
</gene>
<feature type="region of interest" description="Disordered" evidence="1">
    <location>
        <begin position="321"/>
        <end position="359"/>
    </location>
</feature>
<reference evidence="3 4" key="1">
    <citation type="submission" date="2020-07" db="EMBL/GenBank/DDBJ databases">
        <title>Stappia sp., F7233, whole genome shotgun sequencing project.</title>
        <authorList>
            <person name="Jiang S."/>
            <person name="Liu Z.W."/>
            <person name="Du Z.J."/>
        </authorList>
    </citation>
    <scope>NUCLEOTIDE SEQUENCE [LARGE SCALE GENOMIC DNA]</scope>
    <source>
        <strain evidence="3 4">F7233</strain>
    </source>
</reference>
<dbReference type="Proteomes" id="UP000541109">
    <property type="component" value="Unassembled WGS sequence"/>
</dbReference>
<feature type="compositionally biased region" description="Low complexity" evidence="1">
    <location>
        <begin position="256"/>
        <end position="271"/>
    </location>
</feature>
<accession>A0A839A9T9</accession>
<organism evidence="3 4">
    <name type="scientific">Stappia albiluteola</name>
    <dbReference type="NCBI Taxonomy" id="2758565"/>
    <lineage>
        <taxon>Bacteria</taxon>
        <taxon>Pseudomonadati</taxon>
        <taxon>Pseudomonadota</taxon>
        <taxon>Alphaproteobacteria</taxon>
        <taxon>Hyphomicrobiales</taxon>
        <taxon>Stappiaceae</taxon>
        <taxon>Stappia</taxon>
    </lineage>
</organism>
<dbReference type="RefSeq" id="WP_182162578.1">
    <property type="nucleotide sequence ID" value="NZ_JACFXV010000039.1"/>
</dbReference>
<feature type="compositionally biased region" description="Gly residues" evidence="1">
    <location>
        <begin position="242"/>
        <end position="255"/>
    </location>
</feature>
<evidence type="ECO:0000313" key="4">
    <source>
        <dbReference type="Proteomes" id="UP000541109"/>
    </source>
</evidence>
<comment type="caution">
    <text evidence="3">The sequence shown here is derived from an EMBL/GenBank/DDBJ whole genome shotgun (WGS) entry which is preliminary data.</text>
</comment>
<proteinExistence type="predicted"/>
<feature type="compositionally biased region" description="Gly residues" evidence="1">
    <location>
        <begin position="321"/>
        <end position="357"/>
    </location>
</feature>
<evidence type="ECO:0000256" key="1">
    <source>
        <dbReference type="SAM" id="MobiDB-lite"/>
    </source>
</evidence>